<evidence type="ECO:0000313" key="3">
    <source>
        <dbReference type="Proteomes" id="UP000015241"/>
    </source>
</evidence>
<dbReference type="eggNOG" id="ENOG502SETS">
    <property type="taxonomic scope" value="Eukaryota"/>
</dbReference>
<keyword evidence="3" id="KW-1185">Reference proteome</keyword>
<evidence type="ECO:0000313" key="2">
    <source>
        <dbReference type="EMBL" id="EPT00973.1"/>
    </source>
</evidence>
<feature type="region of interest" description="Disordered" evidence="1">
    <location>
        <begin position="27"/>
        <end position="77"/>
    </location>
</feature>
<evidence type="ECO:0000256" key="1">
    <source>
        <dbReference type="SAM" id="MobiDB-lite"/>
    </source>
</evidence>
<reference evidence="2 3" key="1">
    <citation type="journal article" date="2012" name="Science">
        <title>The Paleozoic origin of enzymatic lignin decomposition reconstructed from 31 fungal genomes.</title>
        <authorList>
            <person name="Floudas D."/>
            <person name="Binder M."/>
            <person name="Riley R."/>
            <person name="Barry K."/>
            <person name="Blanchette R.A."/>
            <person name="Henrissat B."/>
            <person name="Martinez A.T."/>
            <person name="Otillar R."/>
            <person name="Spatafora J.W."/>
            <person name="Yadav J.S."/>
            <person name="Aerts A."/>
            <person name="Benoit I."/>
            <person name="Boyd A."/>
            <person name="Carlson A."/>
            <person name="Copeland A."/>
            <person name="Coutinho P.M."/>
            <person name="de Vries R.P."/>
            <person name="Ferreira P."/>
            <person name="Findley K."/>
            <person name="Foster B."/>
            <person name="Gaskell J."/>
            <person name="Glotzer D."/>
            <person name="Gorecki P."/>
            <person name="Heitman J."/>
            <person name="Hesse C."/>
            <person name="Hori C."/>
            <person name="Igarashi K."/>
            <person name="Jurgens J.A."/>
            <person name="Kallen N."/>
            <person name="Kersten P."/>
            <person name="Kohler A."/>
            <person name="Kuees U."/>
            <person name="Kumar T.K.A."/>
            <person name="Kuo A."/>
            <person name="LaButti K."/>
            <person name="Larrondo L.F."/>
            <person name="Lindquist E."/>
            <person name="Ling A."/>
            <person name="Lombard V."/>
            <person name="Lucas S."/>
            <person name="Lundell T."/>
            <person name="Martin R."/>
            <person name="McLaughlin D.J."/>
            <person name="Morgenstern I."/>
            <person name="Morin E."/>
            <person name="Murat C."/>
            <person name="Nagy L.G."/>
            <person name="Nolan M."/>
            <person name="Ohm R.A."/>
            <person name="Patyshakuliyeva A."/>
            <person name="Rokas A."/>
            <person name="Ruiz-Duenas F.J."/>
            <person name="Sabat G."/>
            <person name="Salamov A."/>
            <person name="Samejima M."/>
            <person name="Schmutz J."/>
            <person name="Slot J.C."/>
            <person name="St John F."/>
            <person name="Stenlid J."/>
            <person name="Sun H."/>
            <person name="Sun S."/>
            <person name="Syed K."/>
            <person name="Tsang A."/>
            <person name="Wiebenga A."/>
            <person name="Young D."/>
            <person name="Pisabarro A."/>
            <person name="Eastwood D.C."/>
            <person name="Martin F."/>
            <person name="Cullen D."/>
            <person name="Grigoriev I.V."/>
            <person name="Hibbett D.S."/>
        </authorList>
    </citation>
    <scope>NUCLEOTIDE SEQUENCE</scope>
    <source>
        <strain evidence="3">FP-58527</strain>
    </source>
</reference>
<protein>
    <submittedName>
        <fullName evidence="2">Uncharacterized protein</fullName>
    </submittedName>
</protein>
<name>S8E8K8_FOMSC</name>
<dbReference type="HOGENOM" id="CLU_120613_0_0_1"/>
<dbReference type="EMBL" id="KE504145">
    <property type="protein sequence ID" value="EPT00973.1"/>
    <property type="molecule type" value="Genomic_DNA"/>
</dbReference>
<dbReference type="AlphaFoldDB" id="S8E8K8"/>
<accession>S8E8K8</accession>
<feature type="region of interest" description="Disordered" evidence="1">
    <location>
        <begin position="111"/>
        <end position="172"/>
    </location>
</feature>
<dbReference type="OrthoDB" id="2351920at2759"/>
<dbReference type="STRING" id="743788.S8E8K8"/>
<gene>
    <name evidence="2" type="ORF">FOMPIDRAFT_1030168</name>
</gene>
<dbReference type="Proteomes" id="UP000015241">
    <property type="component" value="Unassembled WGS sequence"/>
</dbReference>
<dbReference type="InParanoid" id="S8E8K8"/>
<sequence>MTKDELAVLDTIGTADYLKGELSDDDVDIPSHMVPPNPEDADVLPSQVHPSYPYGNPFNIKHPAARPRRPYDPSSRALFEDMGFSGGGVNGSLRWKDLALDTLFPVDEARQEAERAAQARKMASGASTNQPPAQPPPAQMQPVDDDDEEEEHDENEEDEEGDVASSGEDDDD</sequence>
<organism evidence="2 3">
    <name type="scientific">Fomitopsis schrenkii</name>
    <name type="common">Brown rot fungus</name>
    <dbReference type="NCBI Taxonomy" id="2126942"/>
    <lineage>
        <taxon>Eukaryota</taxon>
        <taxon>Fungi</taxon>
        <taxon>Dikarya</taxon>
        <taxon>Basidiomycota</taxon>
        <taxon>Agaricomycotina</taxon>
        <taxon>Agaricomycetes</taxon>
        <taxon>Polyporales</taxon>
        <taxon>Fomitopsis</taxon>
    </lineage>
</organism>
<proteinExistence type="predicted"/>
<feature type="compositionally biased region" description="Acidic residues" evidence="1">
    <location>
        <begin position="143"/>
        <end position="172"/>
    </location>
</feature>